<keyword evidence="2" id="KW-1185">Reference proteome</keyword>
<sequence>MTTSLTQHVTISSPADVTQTKVWGRIDPDYLSAAPAFRFRRSRDVPTRANDALLDAMDDRDVDLWHKRNAILAVRDFLEELWVSEDDDALPSTVQAKAIPFIYEYVQNDGADEAVPKLMLPVAGPGGVTTKQVPQNAVVAKAEDPDAGSVYYFMLQTMGDTDLRAAELTEKLDTYEYAWKERIDIARRVFPEQSEMHSTHEFLDLSVGAIVERFPFLKNQHKAITDVRNTLQKRLVDEQDYGLVQALFKEVQDLNHDLAAIERAISGLVGFASSRGFVLVTEDNQPLVGTKQGAAHTYTDFKAGDLVKTRRYISRWVEEKIVHRSRRTWYGKRKRWTETHRIQRSSKDIDFKAVDSTDSMLSDYIAETLKGLNAIVLQNADDGLEATDGRSLASIMAQCELDEAYQRNCVLLMPVYNQSLFGEDIIAGYHVIERPNRGRRIVSLPDFFFEEQISYKLRWLGLELGELVSSINLLPGEVRDISLQTKRSSLRETDFKSTQTYESDATTSLDTVTSIENEFQRENTSEKTKSWSVKASGSYGGFSAGASSSGTSKQTARQFAKSLNKLTTQAISKLRKKARSEVVARELSREEVEATSRSSGHISNPNVGRTLNVNFFTINNVFAASTYMDDIGFTYISPFELIDGTDIREVRSYAKEDLPEFLDTVLEDMTRLLMMGQRFSNAGLGRAERHARALADAKTYVDAVKQDFLAAFQDYALEDRPTDDAALVAEKEPVSAFAIQGDGDDPRAMNLAQDNDLGRLLSKLVATGRAIEPDIVLSPSGAVYADSYTGQTEGLESYAVEMRKLEVEKQFGAVLKEMSTKTALASGTRDAHYNVAHQKVSDTELRVQIGGTIKDGTWRYSIGGHLIGSLEVAGGLRTFTLALDPDRHDNLPIDQLPGHLVRHD</sequence>
<dbReference type="AlphaFoldDB" id="A0A1Y5TF21"/>
<accession>A0A1Y5TF21</accession>
<gene>
    <name evidence="1" type="ORF">PSJ8397_03311</name>
</gene>
<dbReference type="RefSeq" id="WP_085865705.1">
    <property type="nucleotide sequence ID" value="NZ_FWFT01000007.1"/>
</dbReference>
<dbReference type="Proteomes" id="UP000193623">
    <property type="component" value="Unassembled WGS sequence"/>
</dbReference>
<protein>
    <submittedName>
        <fullName evidence="1">Uncharacterized protein</fullName>
    </submittedName>
</protein>
<reference evidence="1 2" key="1">
    <citation type="submission" date="2017-03" db="EMBL/GenBank/DDBJ databases">
        <authorList>
            <person name="Afonso C.L."/>
            <person name="Miller P.J."/>
            <person name="Scott M.A."/>
            <person name="Spackman E."/>
            <person name="Goraichik I."/>
            <person name="Dimitrov K.M."/>
            <person name="Suarez D.L."/>
            <person name="Swayne D.E."/>
        </authorList>
    </citation>
    <scope>NUCLEOTIDE SEQUENCE [LARGE SCALE GENOMIC DNA]</scope>
    <source>
        <strain evidence="1 2">CECT 8397</strain>
    </source>
</reference>
<evidence type="ECO:0000313" key="2">
    <source>
        <dbReference type="Proteomes" id="UP000193623"/>
    </source>
</evidence>
<dbReference type="EMBL" id="FWFT01000007">
    <property type="protein sequence ID" value="SLN62332.1"/>
    <property type="molecule type" value="Genomic_DNA"/>
</dbReference>
<name>A0A1Y5TF21_9RHOB</name>
<evidence type="ECO:0000313" key="1">
    <source>
        <dbReference type="EMBL" id="SLN62332.1"/>
    </source>
</evidence>
<dbReference type="OrthoDB" id="7366028at2"/>
<organism evidence="1 2">
    <name type="scientific">Pseudooctadecabacter jejudonensis</name>
    <dbReference type="NCBI Taxonomy" id="1391910"/>
    <lineage>
        <taxon>Bacteria</taxon>
        <taxon>Pseudomonadati</taxon>
        <taxon>Pseudomonadota</taxon>
        <taxon>Alphaproteobacteria</taxon>
        <taxon>Rhodobacterales</taxon>
        <taxon>Paracoccaceae</taxon>
        <taxon>Pseudooctadecabacter</taxon>
    </lineage>
</organism>
<proteinExistence type="predicted"/>